<dbReference type="InterPro" id="IPR008948">
    <property type="entry name" value="L-Aspartase-like"/>
</dbReference>
<dbReference type="InterPro" id="IPR019468">
    <property type="entry name" value="AdenyloSucc_lyase_C"/>
</dbReference>
<evidence type="ECO:0000256" key="14">
    <source>
        <dbReference type="RuleBase" id="RU361172"/>
    </source>
</evidence>
<dbReference type="Gene3D" id="1.10.275.10">
    <property type="entry name" value="Fumarase/aspartase (N-terminal domain)"/>
    <property type="match status" value="1"/>
</dbReference>
<dbReference type="GO" id="GO:0005829">
    <property type="term" value="C:cytosol"/>
    <property type="evidence" value="ECO:0007669"/>
    <property type="project" value="TreeGrafter"/>
</dbReference>
<dbReference type="Gene3D" id="1.10.40.30">
    <property type="entry name" value="Fumarase/aspartase (C-terminal domain)"/>
    <property type="match status" value="1"/>
</dbReference>
<comment type="pathway">
    <text evidence="2 14">Purine metabolism; AMP biosynthesis via de novo pathway; AMP from IMP: step 2/2.</text>
</comment>
<dbReference type="GO" id="GO:0044208">
    <property type="term" value="P:'de novo' AMP biosynthetic process"/>
    <property type="evidence" value="ECO:0007669"/>
    <property type="project" value="UniProtKB-UniPathway"/>
</dbReference>
<dbReference type="InterPro" id="IPR020557">
    <property type="entry name" value="Fumarate_lyase_CS"/>
</dbReference>
<evidence type="ECO:0000256" key="2">
    <source>
        <dbReference type="ARBA" id="ARBA00004734"/>
    </source>
</evidence>
<evidence type="ECO:0000256" key="3">
    <source>
        <dbReference type="ARBA" id="ARBA00008273"/>
    </source>
</evidence>
<proteinExistence type="inferred from homology"/>
<evidence type="ECO:0000256" key="8">
    <source>
        <dbReference type="ARBA" id="ARBA00023239"/>
    </source>
</evidence>
<comment type="pathway">
    <text evidence="1 14">Purine metabolism; IMP biosynthesis via de novo pathway; 5-amino-1-(5-phospho-D-ribosyl)imidazole-4-carboxamide from 5-amino-1-(5-phospho-D-ribosyl)imidazole-4-carboxylate: step 2/2.</text>
</comment>
<dbReference type="PANTHER" id="PTHR43172:SF1">
    <property type="entry name" value="ADENYLOSUCCINATE LYASE"/>
    <property type="match status" value="1"/>
</dbReference>
<dbReference type="GO" id="GO:0006189">
    <property type="term" value="P:'de novo' IMP biosynthetic process"/>
    <property type="evidence" value="ECO:0007669"/>
    <property type="project" value="UniProtKB-UniPathway"/>
</dbReference>
<dbReference type="InterPro" id="IPR000362">
    <property type="entry name" value="Fumarate_lyase_fam"/>
</dbReference>
<feature type="domain" description="Adenylosuccinate lyase C-terminal" evidence="15">
    <location>
        <begin position="358"/>
        <end position="438"/>
    </location>
</feature>
<dbReference type="GO" id="GO:0004018">
    <property type="term" value="F:N6-(1,2-dicarboxyethyl)AMP AMP-lyase (fumarate-forming) activity"/>
    <property type="evidence" value="ECO:0007669"/>
    <property type="project" value="UniProtKB-UniRule"/>
</dbReference>
<dbReference type="Pfam" id="PF00206">
    <property type="entry name" value="Lyase_1"/>
    <property type="match status" value="1"/>
</dbReference>
<name>A0A8B3RZ04_9EURY</name>
<evidence type="ECO:0000256" key="12">
    <source>
        <dbReference type="ARBA" id="ARBA00049115"/>
    </source>
</evidence>
<dbReference type="PRINTS" id="PR00145">
    <property type="entry name" value="ARGSUCLYASE"/>
</dbReference>
<evidence type="ECO:0000256" key="10">
    <source>
        <dbReference type="ARBA" id="ARBA00025012"/>
    </source>
</evidence>
<dbReference type="SUPFAM" id="SSF48557">
    <property type="entry name" value="L-aspartase-like"/>
    <property type="match status" value="1"/>
</dbReference>
<comment type="function">
    <text evidence="10">Catalyzes two reactions in de novo purine nucleotide biosynthesis. Catalyzes the breakdown of 5-aminoimidazole- (N-succinylocarboxamide) ribotide (SAICAR or 2-[5-amino-1-(5-phospho-beta-D-ribosyl)imidazole-4-carboxamido]succinate) to 5-aminoimidazole-4-carboxamide ribotide (AICAR or 5-amino-1-(5-phospho-beta-D-ribosyl)imidazole-4-carboxamide) and fumarate, and of adenylosuccinate (ADS or N(6)-(1,2-dicarboxyethyl)-AMP) to adenosine monophosphate (AMP) and fumarate.</text>
</comment>
<comment type="caution">
    <text evidence="16">The sequence shown here is derived from an EMBL/GenBank/DDBJ whole genome shotgun (WGS) entry which is preliminary data.</text>
</comment>
<dbReference type="EC" id="4.3.2.2" evidence="5 13"/>
<accession>A0A8B3RZ04</accession>
<dbReference type="InterPro" id="IPR022761">
    <property type="entry name" value="Fumarate_lyase_N"/>
</dbReference>
<evidence type="ECO:0000256" key="11">
    <source>
        <dbReference type="ARBA" id="ARBA00030717"/>
    </source>
</evidence>
<sequence length="461" mass="51745">MAIHPIEFRYGSYEMKGVWDEQSRLKKVLSVEVALANAEVEIGMIPKNAAIAIEDAASKVELERVKEIEDEINHDMMAIVLALSEQCGDYGKWVHFGATSNDMLDTATALQFKDAIDIFFVQARRLRSVLTALALEHKNTVCVARTHGQIGIPTTYGLRFAIWASEVDRHITRLKELIPRVVVGKMSGASGTQAAFGKHGLKVQELAMKHLGINSVDVSNQIIQRDRHSEFVFWMANLATTLDKISTEIRSLQRSEIGEVQESFGKKQVGSSTMPHKRNPIKSEQICGLARVIRGMVEPELLNNTLWDERDLTNSASERVIFPEVCILTDHILRTATKVIKNLRFYPDNIKQNLELLNGLNMGEAVMIELAKRGVGRQEAHKLVRECAMLAREEKLHMQDALLANSTIRQSLSREEIAQIMNPYDYIGTAVVQVEMLAEVMQAMGKEDETLKHCKACALQK</sequence>
<dbReference type="FunFam" id="1.20.200.10:FF:000008">
    <property type="entry name" value="Adenylosuccinate lyase"/>
    <property type="match status" value="1"/>
</dbReference>
<dbReference type="UniPathway" id="UPA00074">
    <property type="reaction ID" value="UER00132"/>
</dbReference>
<comment type="catalytic activity">
    <reaction evidence="9">
        <text>(2S)-2-[5-amino-1-(5-phospho-beta-D-ribosyl)imidazole-4-carboxamido]succinate = 5-amino-1-(5-phospho-beta-D-ribosyl)imidazole-4-carboxamide + fumarate</text>
        <dbReference type="Rhea" id="RHEA:23920"/>
        <dbReference type="ChEBI" id="CHEBI:29806"/>
        <dbReference type="ChEBI" id="CHEBI:58443"/>
        <dbReference type="ChEBI" id="CHEBI:58475"/>
        <dbReference type="EC" id="4.3.2.2"/>
    </reaction>
    <physiologicalReaction direction="left-to-right" evidence="9">
        <dbReference type="Rhea" id="RHEA:23921"/>
    </physiologicalReaction>
</comment>
<gene>
    <name evidence="16" type="ORF">AEth_01490</name>
</gene>
<dbReference type="CDD" id="cd01360">
    <property type="entry name" value="Adenylsuccinate_lyase_1"/>
    <property type="match status" value="1"/>
</dbReference>
<evidence type="ECO:0000256" key="4">
    <source>
        <dbReference type="ARBA" id="ARBA00011668"/>
    </source>
</evidence>
<keyword evidence="8 14" id="KW-0456">Lyase</keyword>
<dbReference type="Proteomes" id="UP000291831">
    <property type="component" value="Unassembled WGS sequence"/>
</dbReference>
<evidence type="ECO:0000256" key="9">
    <source>
        <dbReference type="ARBA" id="ARBA00024477"/>
    </source>
</evidence>
<dbReference type="Gene3D" id="1.20.200.10">
    <property type="entry name" value="Fumarase/aspartase (Central domain)"/>
    <property type="match status" value="1"/>
</dbReference>
<dbReference type="SMART" id="SM00998">
    <property type="entry name" value="ADSL_C"/>
    <property type="match status" value="1"/>
</dbReference>
<dbReference type="EMBL" id="RPGO01000033">
    <property type="protein sequence ID" value="RZB28886.1"/>
    <property type="molecule type" value="Genomic_DNA"/>
</dbReference>
<evidence type="ECO:0000256" key="6">
    <source>
        <dbReference type="ARBA" id="ARBA00017058"/>
    </source>
</evidence>
<dbReference type="NCBIfam" id="TIGR00928">
    <property type="entry name" value="purB"/>
    <property type="match status" value="1"/>
</dbReference>
<evidence type="ECO:0000313" key="16">
    <source>
        <dbReference type="EMBL" id="RZB28886.1"/>
    </source>
</evidence>
<dbReference type="PROSITE" id="PS00163">
    <property type="entry name" value="FUMARATE_LYASES"/>
    <property type="match status" value="1"/>
</dbReference>
<dbReference type="InterPro" id="IPR024083">
    <property type="entry name" value="Fumarase/histidase_N"/>
</dbReference>
<keyword evidence="7 14" id="KW-0658">Purine biosynthesis</keyword>
<dbReference type="AlphaFoldDB" id="A0A8B3RZ04"/>
<dbReference type="InterPro" id="IPR004769">
    <property type="entry name" value="Pur_lyase"/>
</dbReference>
<organism evidence="16 17">
    <name type="scientific">Candidatus Argoarchaeum ethanivorans</name>
    <dbReference type="NCBI Taxonomy" id="2608793"/>
    <lineage>
        <taxon>Archaea</taxon>
        <taxon>Methanobacteriati</taxon>
        <taxon>Methanobacteriota</taxon>
        <taxon>Stenosarchaea group</taxon>
        <taxon>Methanomicrobia</taxon>
        <taxon>Methanosarcinales</taxon>
        <taxon>Methanosarcinales incertae sedis</taxon>
        <taxon>GOM Arc I cluster</taxon>
        <taxon>Candidatus Argoarchaeum</taxon>
    </lineage>
</organism>
<evidence type="ECO:0000313" key="17">
    <source>
        <dbReference type="Proteomes" id="UP000291831"/>
    </source>
</evidence>
<comment type="catalytic activity">
    <reaction evidence="12">
        <text>N(6)-(1,2-dicarboxyethyl)-AMP = fumarate + AMP</text>
        <dbReference type="Rhea" id="RHEA:16853"/>
        <dbReference type="ChEBI" id="CHEBI:29806"/>
        <dbReference type="ChEBI" id="CHEBI:57567"/>
        <dbReference type="ChEBI" id="CHEBI:456215"/>
        <dbReference type="EC" id="4.3.2.2"/>
    </reaction>
    <physiologicalReaction direction="left-to-right" evidence="12">
        <dbReference type="Rhea" id="RHEA:16854"/>
    </physiologicalReaction>
</comment>
<protein>
    <recommendedName>
        <fullName evidence="6 13">Adenylosuccinate lyase</fullName>
        <shortName evidence="14">ASL</shortName>
        <ecNumber evidence="5 13">4.3.2.2</ecNumber>
    </recommendedName>
    <alternativeName>
        <fullName evidence="11 14">Adenylosuccinase</fullName>
    </alternativeName>
</protein>
<evidence type="ECO:0000256" key="7">
    <source>
        <dbReference type="ARBA" id="ARBA00022755"/>
    </source>
</evidence>
<evidence type="ECO:0000256" key="5">
    <source>
        <dbReference type="ARBA" id="ARBA00012339"/>
    </source>
</evidence>
<reference evidence="17" key="1">
    <citation type="submission" date="2019-01" db="EMBL/GenBank/DDBJ databases">
        <title>Anaerobic oxidation of ethane by archaea from a marine hydrocarbon seep.</title>
        <authorList>
            <person name="Musat F."/>
        </authorList>
    </citation>
    <scope>NUCLEOTIDE SEQUENCE [LARGE SCALE GENOMIC DNA]</scope>
</reference>
<dbReference type="Pfam" id="PF10397">
    <property type="entry name" value="ADSL_C"/>
    <property type="match status" value="1"/>
</dbReference>
<dbReference type="UniPathway" id="UPA00075">
    <property type="reaction ID" value="UER00336"/>
</dbReference>
<evidence type="ECO:0000256" key="13">
    <source>
        <dbReference type="NCBIfam" id="TIGR00928"/>
    </source>
</evidence>
<evidence type="ECO:0000259" key="15">
    <source>
        <dbReference type="SMART" id="SM00998"/>
    </source>
</evidence>
<dbReference type="PANTHER" id="PTHR43172">
    <property type="entry name" value="ADENYLOSUCCINATE LYASE"/>
    <property type="match status" value="1"/>
</dbReference>
<evidence type="ECO:0000256" key="1">
    <source>
        <dbReference type="ARBA" id="ARBA00004706"/>
    </source>
</evidence>
<dbReference type="GO" id="GO:0070626">
    <property type="term" value="F:(S)-2-(5-amino-1-(5-phospho-D-ribosyl)imidazole-4-carboxamido) succinate lyase (fumarate-forming) activity"/>
    <property type="evidence" value="ECO:0007669"/>
    <property type="project" value="TreeGrafter"/>
</dbReference>
<comment type="similarity">
    <text evidence="3 14">Belongs to the lyase 1 family. Adenylosuccinate lyase subfamily.</text>
</comment>
<comment type="subunit">
    <text evidence="4">Homotetramer. Residues from neighboring subunits contribute catalytic and substrate-binding residues to each active site.</text>
</comment>
<dbReference type="PRINTS" id="PR00149">
    <property type="entry name" value="FUMRATELYASE"/>
</dbReference>